<dbReference type="AlphaFoldDB" id="A0A373FJC2"/>
<dbReference type="InterPro" id="IPR005801">
    <property type="entry name" value="ADC_synthase"/>
</dbReference>
<comment type="caution">
    <text evidence="3">The sequence shown here is derived from an EMBL/GenBank/DDBJ whole genome shotgun (WGS) entry which is preliminary data.</text>
</comment>
<name>A0A373FJC2_COMTE</name>
<feature type="region of interest" description="Disordered" evidence="1">
    <location>
        <begin position="206"/>
        <end position="229"/>
    </location>
</feature>
<dbReference type="Proteomes" id="UP000261948">
    <property type="component" value="Unassembled WGS sequence"/>
</dbReference>
<dbReference type="SUPFAM" id="SSF56322">
    <property type="entry name" value="ADC synthase"/>
    <property type="match status" value="1"/>
</dbReference>
<dbReference type="PANTHER" id="PTHR11236">
    <property type="entry name" value="AMINOBENZOATE/ANTHRANILATE SYNTHASE"/>
    <property type="match status" value="1"/>
</dbReference>
<dbReference type="InterPro" id="IPR015890">
    <property type="entry name" value="Chorismate_C"/>
</dbReference>
<dbReference type="EMBL" id="QURR01000015">
    <property type="protein sequence ID" value="RGE44244.1"/>
    <property type="molecule type" value="Genomic_DNA"/>
</dbReference>
<evidence type="ECO:0000256" key="1">
    <source>
        <dbReference type="SAM" id="MobiDB-lite"/>
    </source>
</evidence>
<feature type="domain" description="Chorismate-utilising enzyme C-terminal" evidence="2">
    <location>
        <begin position="114"/>
        <end position="380"/>
    </location>
</feature>
<organism evidence="3 4">
    <name type="scientific">Comamonas testosteroni</name>
    <name type="common">Pseudomonas testosteroni</name>
    <dbReference type="NCBI Taxonomy" id="285"/>
    <lineage>
        <taxon>Bacteria</taxon>
        <taxon>Pseudomonadati</taxon>
        <taxon>Pseudomonadota</taxon>
        <taxon>Betaproteobacteria</taxon>
        <taxon>Burkholderiales</taxon>
        <taxon>Comamonadaceae</taxon>
        <taxon>Comamonas</taxon>
    </lineage>
</organism>
<dbReference type="GO" id="GO:0046820">
    <property type="term" value="F:4-amino-4-deoxychorismate synthase activity"/>
    <property type="evidence" value="ECO:0007669"/>
    <property type="project" value="TreeGrafter"/>
</dbReference>
<keyword evidence="4" id="KW-1185">Reference proteome</keyword>
<dbReference type="PANTHER" id="PTHR11236:SF50">
    <property type="entry name" value="AMINODEOXYCHORISMATE SYNTHASE COMPONENT 1"/>
    <property type="match status" value="1"/>
</dbReference>
<accession>A0A373FJC2</accession>
<evidence type="ECO:0000313" key="3">
    <source>
        <dbReference type="EMBL" id="RGE44244.1"/>
    </source>
</evidence>
<evidence type="ECO:0000259" key="2">
    <source>
        <dbReference type="Pfam" id="PF00425"/>
    </source>
</evidence>
<dbReference type="Pfam" id="PF00425">
    <property type="entry name" value="Chorismate_bind"/>
    <property type="match status" value="1"/>
</dbReference>
<reference evidence="3 4" key="1">
    <citation type="submission" date="2018-08" db="EMBL/GenBank/DDBJ databases">
        <title>Comamonas testosteroni strain SWCO2.</title>
        <authorList>
            <person name="Jiang N."/>
            <person name="Zhang X.Z."/>
        </authorList>
    </citation>
    <scope>NUCLEOTIDE SEQUENCE [LARGE SCALE GENOMIC DNA]</scope>
    <source>
        <strain evidence="3 4">SWCO2</strain>
    </source>
</reference>
<dbReference type="InterPro" id="IPR019999">
    <property type="entry name" value="Anth_synth_I-like"/>
</dbReference>
<protein>
    <submittedName>
        <fullName evidence="3">Aminodeoxychorismate synthase, component I</fullName>
    </submittedName>
</protein>
<gene>
    <name evidence="3" type="ORF">DZC30_13030</name>
</gene>
<dbReference type="PRINTS" id="PR00095">
    <property type="entry name" value="ANTSNTHASEI"/>
</dbReference>
<dbReference type="GO" id="GO:0000162">
    <property type="term" value="P:L-tryptophan biosynthetic process"/>
    <property type="evidence" value="ECO:0007669"/>
    <property type="project" value="TreeGrafter"/>
</dbReference>
<evidence type="ECO:0000313" key="4">
    <source>
        <dbReference type="Proteomes" id="UP000261948"/>
    </source>
</evidence>
<dbReference type="Gene3D" id="3.60.120.10">
    <property type="entry name" value="Anthranilate synthase"/>
    <property type="match status" value="1"/>
</dbReference>
<proteinExistence type="predicted"/>
<sequence>MKTTLDFANPHQPGSGRLRHRFGAPLHSWAAYSPQEVPAVLNAVQQAAEQGLWCVGWLAYEAASAFDRAYADAVHAPASGQPLAWFGAHSSPLPESVQPQVTAPAVHWHSPLQRAQFDAAIERIHAAIAGGDCYQINYTAALQAQVCAADQATESAQAQAWFARLQQAQPGGYAALVDGGGMQVLSVSPELFFDWDGEQILTRPMKGTAPRGATPEADAQAAQDLRSSPKERAENVMIVDLLRNDLSRIAVPHSVKVPSLFELQALPAVWQMTSDVVARTRAGLRLVDVFAALFPCGSITGAPKRQAMRLIRELEPAPRGVYCGALGVVRPGLAAGRIHATFNVPIRTVVHQKERLSCGIGSGITASATAEGEWMEWQHKQVFAQSLSQGEKP</sequence>
<dbReference type="OrthoDB" id="9803598at2"/>